<reference evidence="4 5" key="1">
    <citation type="submission" date="2017-05" db="EMBL/GenBank/DDBJ databases">
        <title>Isolation of Rhodococcus sp. S2-17 biodegrading of BP-3.</title>
        <authorList>
            <person name="Lee Y."/>
            <person name="Kim K.H."/>
            <person name="Chun B.H."/>
            <person name="Jung H.S."/>
            <person name="Jeon C.O."/>
        </authorList>
    </citation>
    <scope>NUCLEOTIDE SEQUENCE [LARGE SCALE GENOMIC DNA]</scope>
    <source>
        <strain evidence="4 5">S2-17</strain>
    </source>
</reference>
<name>A0A2S2C0I1_9NOCA</name>
<dbReference type="Proteomes" id="UP000245711">
    <property type="component" value="Chromosome"/>
</dbReference>
<organism evidence="4 5">
    <name type="scientific">Rhodococcus oxybenzonivorans</name>
    <dbReference type="NCBI Taxonomy" id="1990687"/>
    <lineage>
        <taxon>Bacteria</taxon>
        <taxon>Bacillati</taxon>
        <taxon>Actinomycetota</taxon>
        <taxon>Actinomycetes</taxon>
        <taxon>Mycobacteriales</taxon>
        <taxon>Nocardiaceae</taxon>
        <taxon>Rhodococcus</taxon>
    </lineage>
</organism>
<comment type="similarity">
    <text evidence="1">Belongs to the FAH family.</text>
</comment>
<keyword evidence="2" id="KW-0479">Metal-binding</keyword>
<accession>A0A2S2C0I1</accession>
<dbReference type="EMBL" id="CP021354">
    <property type="protein sequence ID" value="AWK74343.1"/>
    <property type="molecule type" value="Genomic_DNA"/>
</dbReference>
<dbReference type="RefSeq" id="WP_109333183.1">
    <property type="nucleotide sequence ID" value="NZ_CP021354.1"/>
</dbReference>
<dbReference type="OrthoDB" id="9805307at2"/>
<proteinExistence type="inferred from homology"/>
<evidence type="ECO:0000256" key="1">
    <source>
        <dbReference type="ARBA" id="ARBA00010211"/>
    </source>
</evidence>
<dbReference type="PANTHER" id="PTHR42796:SF4">
    <property type="entry name" value="FUMARYLACETOACETATE HYDROLASE DOMAIN-CONTAINING PROTEIN 2A"/>
    <property type="match status" value="1"/>
</dbReference>
<dbReference type="GO" id="GO:0046872">
    <property type="term" value="F:metal ion binding"/>
    <property type="evidence" value="ECO:0007669"/>
    <property type="project" value="UniProtKB-KW"/>
</dbReference>
<dbReference type="Pfam" id="PF01557">
    <property type="entry name" value="FAA_hydrolase"/>
    <property type="match status" value="1"/>
</dbReference>
<dbReference type="GO" id="GO:0016853">
    <property type="term" value="F:isomerase activity"/>
    <property type="evidence" value="ECO:0007669"/>
    <property type="project" value="UniProtKB-ARBA"/>
</dbReference>
<sequence length="278" mass="30710">MRVATVEHGGDRRTVVLDADGRPRDVTGRTGMVAADVDIEKFAALTEQDLRRCPLIDLDEITRWLPPVTDPRRILCVGFNYHNHAVEMDKEPPLYPTFFVRFPSSLVGHGEPIERSPMSDSLDWEGEIAIVIGRGGRNIRAEDAAHHIWGYTAFADNSVREYQLHGTQATAGKNFDRSGSIGPWLVTSDEIADPKALEVRTYLGESRVQSGVLADLIFDVPTVVEYVSTWTTLTPGDIIATGTPAGIGFRQDPPRYLQPGEVLTIDIPGVTRLVNHVK</sequence>
<dbReference type="InterPro" id="IPR051121">
    <property type="entry name" value="FAH"/>
</dbReference>
<dbReference type="PANTHER" id="PTHR42796">
    <property type="entry name" value="FUMARYLACETOACETATE HYDROLASE DOMAIN-CONTAINING PROTEIN 2A-RELATED"/>
    <property type="match status" value="1"/>
</dbReference>
<gene>
    <name evidence="4" type="ORF">CBI38_25085</name>
</gene>
<dbReference type="InterPro" id="IPR011234">
    <property type="entry name" value="Fumarylacetoacetase-like_C"/>
</dbReference>
<dbReference type="FunFam" id="3.90.850.10:FF:000002">
    <property type="entry name" value="2-hydroxyhepta-2,4-diene-1,7-dioate isomerase"/>
    <property type="match status" value="1"/>
</dbReference>
<dbReference type="AlphaFoldDB" id="A0A2S2C0I1"/>
<evidence type="ECO:0000313" key="5">
    <source>
        <dbReference type="Proteomes" id="UP000245711"/>
    </source>
</evidence>
<keyword evidence="5" id="KW-1185">Reference proteome</keyword>
<dbReference type="Gene3D" id="3.90.850.10">
    <property type="entry name" value="Fumarylacetoacetase-like, C-terminal domain"/>
    <property type="match status" value="1"/>
</dbReference>
<evidence type="ECO:0000313" key="4">
    <source>
        <dbReference type="EMBL" id="AWK74343.1"/>
    </source>
</evidence>
<dbReference type="GO" id="GO:0019752">
    <property type="term" value="P:carboxylic acid metabolic process"/>
    <property type="evidence" value="ECO:0007669"/>
    <property type="project" value="UniProtKB-ARBA"/>
</dbReference>
<dbReference type="KEGG" id="roz:CBI38_25085"/>
<dbReference type="SUPFAM" id="SSF56529">
    <property type="entry name" value="FAH"/>
    <property type="match status" value="1"/>
</dbReference>
<feature type="domain" description="Fumarylacetoacetase-like C-terminal" evidence="3">
    <location>
        <begin position="74"/>
        <end position="277"/>
    </location>
</feature>
<evidence type="ECO:0000259" key="3">
    <source>
        <dbReference type="Pfam" id="PF01557"/>
    </source>
</evidence>
<evidence type="ECO:0000256" key="2">
    <source>
        <dbReference type="ARBA" id="ARBA00022723"/>
    </source>
</evidence>
<protein>
    <recommendedName>
        <fullName evidence="3">Fumarylacetoacetase-like C-terminal domain-containing protein</fullName>
    </recommendedName>
</protein>
<dbReference type="InterPro" id="IPR036663">
    <property type="entry name" value="Fumarylacetoacetase_C_sf"/>
</dbReference>